<dbReference type="Gene3D" id="1.10.260.40">
    <property type="entry name" value="lambda repressor-like DNA-binding domains"/>
    <property type="match status" value="1"/>
</dbReference>
<evidence type="ECO:0000313" key="4">
    <source>
        <dbReference type="Proteomes" id="UP001560573"/>
    </source>
</evidence>
<organism evidence="3 4">
    <name type="scientific">Danxiaibacter flavus</name>
    <dbReference type="NCBI Taxonomy" id="3049108"/>
    <lineage>
        <taxon>Bacteria</taxon>
        <taxon>Pseudomonadati</taxon>
        <taxon>Bacteroidota</taxon>
        <taxon>Chitinophagia</taxon>
        <taxon>Chitinophagales</taxon>
        <taxon>Chitinophagaceae</taxon>
        <taxon>Danxiaibacter</taxon>
    </lineage>
</organism>
<gene>
    <name evidence="3" type="ORF">QTN47_15275</name>
</gene>
<reference evidence="3 4" key="1">
    <citation type="submission" date="2023-07" db="EMBL/GenBank/DDBJ databases">
        <authorList>
            <person name="Lian W.-H."/>
        </authorList>
    </citation>
    <scope>NUCLEOTIDE SEQUENCE [LARGE SCALE GENOMIC DNA]</scope>
    <source>
        <strain evidence="3 4">SYSU DXS3180</strain>
    </source>
</reference>
<keyword evidence="4" id="KW-1185">Reference proteome</keyword>
<accession>A0ABV3ZGB6</accession>
<dbReference type="InterPro" id="IPR001387">
    <property type="entry name" value="Cro/C1-type_HTH"/>
</dbReference>
<dbReference type="InterPro" id="IPR010982">
    <property type="entry name" value="Lambda_DNA-bd_dom_sf"/>
</dbReference>
<evidence type="ECO:0000313" key="3">
    <source>
        <dbReference type="EMBL" id="MEX6688868.1"/>
    </source>
</evidence>
<feature type="domain" description="HTH cro/C1-type" evidence="2">
    <location>
        <begin position="7"/>
        <end position="62"/>
    </location>
</feature>
<evidence type="ECO:0000256" key="1">
    <source>
        <dbReference type="SAM" id="Coils"/>
    </source>
</evidence>
<dbReference type="PROSITE" id="PS50943">
    <property type="entry name" value="HTH_CROC1"/>
    <property type="match status" value="1"/>
</dbReference>
<comment type="caution">
    <text evidence="3">The sequence shown here is derived from an EMBL/GenBank/DDBJ whole genome shotgun (WGS) entry which is preliminary data.</text>
</comment>
<feature type="coiled-coil region" evidence="1">
    <location>
        <begin position="88"/>
        <end position="115"/>
    </location>
</feature>
<protein>
    <submittedName>
        <fullName evidence="3">Helix-turn-helix transcriptional regulator</fullName>
    </submittedName>
</protein>
<proteinExistence type="predicted"/>
<dbReference type="CDD" id="cd00093">
    <property type="entry name" value="HTH_XRE"/>
    <property type="match status" value="1"/>
</dbReference>
<sequence>MHIGEFLKRFRDAKNLSRSKIAAQIGVSEFRLQKWEDKNFNPKSADSEKIRSYFNLVSIQYLSEEILAKCIAAEDGQLNNKISFEDILQQKDLLLQEKDKRIEELQKLVLAQEEVINRYKAGKAVPGGQ</sequence>
<keyword evidence="1" id="KW-0175">Coiled coil</keyword>
<evidence type="ECO:0000259" key="2">
    <source>
        <dbReference type="PROSITE" id="PS50943"/>
    </source>
</evidence>
<dbReference type="Proteomes" id="UP001560573">
    <property type="component" value="Unassembled WGS sequence"/>
</dbReference>
<dbReference type="RefSeq" id="WP_369330278.1">
    <property type="nucleotide sequence ID" value="NZ_JAULBC010000005.1"/>
</dbReference>
<dbReference type="SUPFAM" id="SSF47413">
    <property type="entry name" value="lambda repressor-like DNA-binding domains"/>
    <property type="match status" value="1"/>
</dbReference>
<dbReference type="EMBL" id="JAULBC010000005">
    <property type="protein sequence ID" value="MEX6688868.1"/>
    <property type="molecule type" value="Genomic_DNA"/>
</dbReference>
<name>A0ABV3ZGB6_9BACT</name>